<name>T0L281_9MICR</name>
<proteinExistence type="predicted"/>
<feature type="compositionally biased region" description="Polar residues" evidence="1">
    <location>
        <begin position="1"/>
        <end position="17"/>
    </location>
</feature>
<dbReference type="EMBL" id="KE647116">
    <property type="protein sequence ID" value="EQB61632.1"/>
    <property type="molecule type" value="Genomic_DNA"/>
</dbReference>
<gene>
    <name evidence="2" type="ORF">NAPIS_ORF00794</name>
</gene>
<dbReference type="HOGENOM" id="CLU_1454814_0_0_1"/>
<keyword evidence="3" id="KW-1185">Reference proteome</keyword>
<dbReference type="OrthoDB" id="2195811at2759"/>
<reference evidence="2 3" key="1">
    <citation type="journal article" date="2013" name="BMC Genomics">
        <title>Genome sequencing and comparative genomics of honey bee microsporidia, Nosema apis reveal novel insights into host-parasite interactions.</title>
        <authorList>
            <person name="Chen Yp."/>
            <person name="Pettis J.S."/>
            <person name="Zhao Y."/>
            <person name="Liu X."/>
            <person name="Tallon L.J."/>
            <person name="Sadzewicz L.D."/>
            <person name="Li R."/>
            <person name="Zheng H."/>
            <person name="Huang S."/>
            <person name="Zhang X."/>
            <person name="Hamilton M.C."/>
            <person name="Pernal S.F."/>
            <person name="Melathopoulos A.P."/>
            <person name="Yan X."/>
            <person name="Evans J.D."/>
        </authorList>
    </citation>
    <scope>NUCLEOTIDE SEQUENCE [LARGE SCALE GENOMIC DNA]</scope>
    <source>
        <strain evidence="2 3">BRL 01</strain>
    </source>
</reference>
<dbReference type="AlphaFoldDB" id="T0L281"/>
<evidence type="ECO:0000256" key="1">
    <source>
        <dbReference type="SAM" id="MobiDB-lite"/>
    </source>
</evidence>
<evidence type="ECO:0000313" key="2">
    <source>
        <dbReference type="EMBL" id="EQB61632.1"/>
    </source>
</evidence>
<feature type="compositionally biased region" description="Basic and acidic residues" evidence="1">
    <location>
        <begin position="170"/>
        <end position="186"/>
    </location>
</feature>
<feature type="region of interest" description="Disordered" evidence="1">
    <location>
        <begin position="1"/>
        <end position="21"/>
    </location>
</feature>
<evidence type="ECO:0000313" key="3">
    <source>
        <dbReference type="Proteomes" id="UP000053780"/>
    </source>
</evidence>
<dbReference type="VEuPathDB" id="MicrosporidiaDB:NAPIS_ORF00794"/>
<feature type="region of interest" description="Disordered" evidence="1">
    <location>
        <begin position="146"/>
        <end position="186"/>
    </location>
</feature>
<protein>
    <submittedName>
        <fullName evidence="2">Uncharacterized protein</fullName>
    </submittedName>
</protein>
<organism evidence="2 3">
    <name type="scientific">Vairimorpha apis BRL 01</name>
    <dbReference type="NCBI Taxonomy" id="1037528"/>
    <lineage>
        <taxon>Eukaryota</taxon>
        <taxon>Fungi</taxon>
        <taxon>Fungi incertae sedis</taxon>
        <taxon>Microsporidia</taxon>
        <taxon>Nosematidae</taxon>
        <taxon>Vairimorpha</taxon>
    </lineage>
</organism>
<dbReference type="Proteomes" id="UP000053780">
    <property type="component" value="Unassembled WGS sequence"/>
</dbReference>
<sequence length="186" mass="21169">MRKSYKPQSKQNKLTNTYRKKTIDPGVDLDVKKDNDNLDNIDDYWDMAEYVMEDANSDISQKNVPREAQKLIKKNKKLMLENVESSVIEDAMDILTDGTKDTSANSTLFDIDGIRDNVSSNKLKNSSSQNNTSGFGVNFDAIETETANSSKLSLKEIKKDSPKIMKSKNLKKEEKKSEKKNDDFKK</sequence>
<feature type="compositionally biased region" description="Basic and acidic residues" evidence="1">
    <location>
        <begin position="153"/>
        <end position="163"/>
    </location>
</feature>
<accession>T0L281</accession>